<comment type="pathway">
    <text evidence="13">Phospholipid metabolism.</text>
</comment>
<evidence type="ECO:0000256" key="3">
    <source>
        <dbReference type="ARBA" id="ARBA00008655"/>
    </source>
</evidence>
<dbReference type="AlphaFoldDB" id="H2XRA8"/>
<keyword evidence="8" id="KW-0443">Lipid metabolism</keyword>
<evidence type="ECO:0000256" key="4">
    <source>
        <dbReference type="ARBA" id="ARBA00022516"/>
    </source>
</evidence>
<dbReference type="InParanoid" id="H2XRA8"/>
<evidence type="ECO:0000256" key="13">
    <source>
        <dbReference type="ARBA" id="ARBA00025707"/>
    </source>
</evidence>
<proteinExistence type="inferred from homology"/>
<dbReference type="PANTHER" id="PTHR23063:SF52">
    <property type="entry name" value="LYSOPHOSPHATIDYLCHOLINE ACYLTRANSFERASE"/>
    <property type="match status" value="1"/>
</dbReference>
<dbReference type="GO" id="GO:0008374">
    <property type="term" value="F:O-acyltransferase activity"/>
    <property type="evidence" value="ECO:0007669"/>
    <property type="project" value="InterPro"/>
</dbReference>
<dbReference type="Ensembl" id="ENSCINT00000036904.1">
    <property type="protein sequence ID" value="ENSCINP00000032192.1"/>
    <property type="gene ID" value="ENSCING00000019911.1"/>
</dbReference>
<feature type="transmembrane region" description="Helical" evidence="14">
    <location>
        <begin position="41"/>
        <end position="61"/>
    </location>
</feature>
<evidence type="ECO:0000259" key="15">
    <source>
        <dbReference type="SMART" id="SM00563"/>
    </source>
</evidence>
<keyword evidence="9 14" id="KW-0472">Membrane</keyword>
<dbReference type="InterPro" id="IPR002123">
    <property type="entry name" value="Plipid/glycerol_acylTrfase"/>
</dbReference>
<dbReference type="GO" id="GO:0016020">
    <property type="term" value="C:membrane"/>
    <property type="evidence" value="ECO:0007669"/>
    <property type="project" value="UniProtKB-SubCell"/>
</dbReference>
<dbReference type="InterPro" id="IPR045252">
    <property type="entry name" value="LPCAT1-like"/>
</dbReference>
<evidence type="ECO:0000256" key="1">
    <source>
        <dbReference type="ARBA" id="ARBA00004370"/>
    </source>
</evidence>
<evidence type="ECO:0000256" key="11">
    <source>
        <dbReference type="ARBA" id="ARBA00023264"/>
    </source>
</evidence>
<dbReference type="GeneTree" id="ENSGT01030000234574"/>
<dbReference type="GO" id="GO:0042171">
    <property type="term" value="F:lysophosphatidic acid acyltransferase activity"/>
    <property type="evidence" value="ECO:0000318"/>
    <property type="project" value="GO_Central"/>
</dbReference>
<keyword evidence="4" id="KW-0444">Lipid biosynthesis</keyword>
<sequence>MMKKDTMNDETTNPFVHQLKLTTFQTVQVFLMSLTIAPIKMIFTIISLALTWFLALVFTIGDPIQENQMHYVGPFRKKLYQIFRYVGRMDLFFMGLHCINVKGKRASANDAPILVAVPHSSMLDIFIWFVSDPMPTAVSKYENFETPIFGTLLKAIQPILVKREDRKSRKNSVQFLKQRMVMPNMWPQMIVFPEGTCTNSRSLIQFKAGAFLPGVPVQPVVLSKRKIF</sequence>
<evidence type="ECO:0000256" key="8">
    <source>
        <dbReference type="ARBA" id="ARBA00023098"/>
    </source>
</evidence>
<dbReference type="FunCoup" id="H2XRA8">
    <property type="interactions" value="1"/>
</dbReference>
<dbReference type="OMA" id="HKNKSAP"/>
<keyword evidence="12" id="KW-0012">Acyltransferase</keyword>
<dbReference type="CDD" id="cd07991">
    <property type="entry name" value="LPLAT_LPCAT1-like"/>
    <property type="match status" value="1"/>
</dbReference>
<keyword evidence="17" id="KW-1185">Reference proteome</keyword>
<name>H2XRA8_CIOIN</name>
<comment type="similarity">
    <text evidence="3">Belongs to the 1-acyl-sn-glycerol-3-phosphate acyltransferase family.</text>
</comment>
<reference evidence="17" key="1">
    <citation type="journal article" date="2002" name="Science">
        <title>The draft genome of Ciona intestinalis: insights into chordate and vertebrate origins.</title>
        <authorList>
            <person name="Dehal P."/>
            <person name="Satou Y."/>
            <person name="Campbell R.K."/>
            <person name="Chapman J."/>
            <person name="Degnan B."/>
            <person name="De Tomaso A."/>
            <person name="Davidson B."/>
            <person name="Di Gregorio A."/>
            <person name="Gelpke M."/>
            <person name="Goodstein D.M."/>
            <person name="Harafuji N."/>
            <person name="Hastings K.E."/>
            <person name="Ho I."/>
            <person name="Hotta K."/>
            <person name="Huang W."/>
            <person name="Kawashima T."/>
            <person name="Lemaire P."/>
            <person name="Martinez D."/>
            <person name="Meinertzhagen I.A."/>
            <person name="Necula S."/>
            <person name="Nonaka M."/>
            <person name="Putnam N."/>
            <person name="Rash S."/>
            <person name="Saiga H."/>
            <person name="Satake M."/>
            <person name="Terry A."/>
            <person name="Yamada L."/>
            <person name="Wang H.G."/>
            <person name="Awazu S."/>
            <person name="Azumi K."/>
            <person name="Boore J."/>
            <person name="Branno M."/>
            <person name="Chin-Bow S."/>
            <person name="DeSantis R."/>
            <person name="Doyle S."/>
            <person name="Francino P."/>
            <person name="Keys D.N."/>
            <person name="Haga S."/>
            <person name="Hayashi H."/>
            <person name="Hino K."/>
            <person name="Imai K.S."/>
            <person name="Inaba K."/>
            <person name="Kano S."/>
            <person name="Kobayashi K."/>
            <person name="Kobayashi M."/>
            <person name="Lee B.I."/>
            <person name="Makabe K.W."/>
            <person name="Manohar C."/>
            <person name="Matassi G."/>
            <person name="Medina M."/>
            <person name="Mochizuki Y."/>
            <person name="Mount S."/>
            <person name="Morishita T."/>
            <person name="Miura S."/>
            <person name="Nakayama A."/>
            <person name="Nishizaka S."/>
            <person name="Nomoto H."/>
            <person name="Ohta F."/>
            <person name="Oishi K."/>
            <person name="Rigoutsos I."/>
            <person name="Sano M."/>
            <person name="Sasaki A."/>
            <person name="Sasakura Y."/>
            <person name="Shoguchi E."/>
            <person name="Shin-i T."/>
            <person name="Spagnuolo A."/>
            <person name="Stainier D."/>
            <person name="Suzuki M.M."/>
            <person name="Tassy O."/>
            <person name="Takatori N."/>
            <person name="Tokuoka M."/>
            <person name="Yagi K."/>
            <person name="Yoshizaki F."/>
            <person name="Wada S."/>
            <person name="Zhang C."/>
            <person name="Hyatt P.D."/>
            <person name="Larimer F."/>
            <person name="Detter C."/>
            <person name="Doggett N."/>
            <person name="Glavina T."/>
            <person name="Hawkins T."/>
            <person name="Richardson P."/>
            <person name="Lucas S."/>
            <person name="Kohara Y."/>
            <person name="Levine M."/>
            <person name="Satoh N."/>
            <person name="Rokhsar D.S."/>
        </authorList>
    </citation>
    <scope>NUCLEOTIDE SEQUENCE [LARGE SCALE GENOMIC DNA]</scope>
</reference>
<evidence type="ECO:0000256" key="7">
    <source>
        <dbReference type="ARBA" id="ARBA00022989"/>
    </source>
</evidence>
<evidence type="ECO:0000256" key="10">
    <source>
        <dbReference type="ARBA" id="ARBA00023209"/>
    </source>
</evidence>
<keyword evidence="11" id="KW-1208">Phospholipid metabolism</keyword>
<comment type="subcellular location">
    <subcellularLocation>
        <location evidence="1">Membrane</location>
    </subcellularLocation>
</comment>
<evidence type="ECO:0000313" key="17">
    <source>
        <dbReference type="Proteomes" id="UP000008144"/>
    </source>
</evidence>
<evidence type="ECO:0000256" key="14">
    <source>
        <dbReference type="SAM" id="Phobius"/>
    </source>
</evidence>
<reference evidence="16" key="2">
    <citation type="submission" date="2025-08" db="UniProtKB">
        <authorList>
            <consortium name="Ensembl"/>
        </authorList>
    </citation>
    <scope>IDENTIFICATION</scope>
</reference>
<keyword evidence="5" id="KW-0808">Transferase</keyword>
<dbReference type="GO" id="GO:0008654">
    <property type="term" value="P:phospholipid biosynthetic process"/>
    <property type="evidence" value="ECO:0007669"/>
    <property type="project" value="UniProtKB-KW"/>
</dbReference>
<protein>
    <recommendedName>
        <fullName evidence="15">Phospholipid/glycerol acyltransferase domain-containing protein</fullName>
    </recommendedName>
</protein>
<dbReference type="PANTHER" id="PTHR23063">
    <property type="entry name" value="PHOSPHOLIPID ACYLTRANSFERASE"/>
    <property type="match status" value="1"/>
</dbReference>
<reference evidence="16" key="3">
    <citation type="submission" date="2025-09" db="UniProtKB">
        <authorList>
            <consortium name="Ensembl"/>
        </authorList>
    </citation>
    <scope>IDENTIFICATION</scope>
</reference>
<dbReference type="Proteomes" id="UP000008144">
    <property type="component" value="Unassembled WGS sequence"/>
</dbReference>
<accession>H2XRA8</accession>
<evidence type="ECO:0000313" key="16">
    <source>
        <dbReference type="Ensembl" id="ENSCINP00000032192.1"/>
    </source>
</evidence>
<keyword evidence="7 14" id="KW-1133">Transmembrane helix</keyword>
<keyword evidence="6 14" id="KW-0812">Transmembrane</keyword>
<dbReference type="SUPFAM" id="SSF69593">
    <property type="entry name" value="Glycerol-3-phosphate (1)-acyltransferase"/>
    <property type="match status" value="1"/>
</dbReference>
<organism evidence="16 17">
    <name type="scientific">Ciona intestinalis</name>
    <name type="common">Transparent sea squirt</name>
    <name type="synonym">Ascidia intestinalis</name>
    <dbReference type="NCBI Taxonomy" id="7719"/>
    <lineage>
        <taxon>Eukaryota</taxon>
        <taxon>Metazoa</taxon>
        <taxon>Chordata</taxon>
        <taxon>Tunicata</taxon>
        <taxon>Ascidiacea</taxon>
        <taxon>Phlebobranchia</taxon>
        <taxon>Cionidae</taxon>
        <taxon>Ciona</taxon>
    </lineage>
</organism>
<feature type="domain" description="Phospholipid/glycerol acyltransferase" evidence="15">
    <location>
        <begin position="113"/>
        <end position="225"/>
    </location>
</feature>
<evidence type="ECO:0000256" key="6">
    <source>
        <dbReference type="ARBA" id="ARBA00022692"/>
    </source>
</evidence>
<dbReference type="Pfam" id="PF01553">
    <property type="entry name" value="Acyltransferase"/>
    <property type="match status" value="1"/>
</dbReference>
<dbReference type="SMART" id="SM00563">
    <property type="entry name" value="PlsC"/>
    <property type="match status" value="1"/>
</dbReference>
<comment type="pathway">
    <text evidence="2">Lipid metabolism.</text>
</comment>
<evidence type="ECO:0000256" key="12">
    <source>
        <dbReference type="ARBA" id="ARBA00023315"/>
    </source>
</evidence>
<dbReference type="HOGENOM" id="CLU_105903_0_0_1"/>
<evidence type="ECO:0000256" key="9">
    <source>
        <dbReference type="ARBA" id="ARBA00023136"/>
    </source>
</evidence>
<dbReference type="GO" id="GO:0005783">
    <property type="term" value="C:endoplasmic reticulum"/>
    <property type="evidence" value="ECO:0000318"/>
    <property type="project" value="GO_Central"/>
</dbReference>
<evidence type="ECO:0000256" key="2">
    <source>
        <dbReference type="ARBA" id="ARBA00005189"/>
    </source>
</evidence>
<keyword evidence="10" id="KW-0594">Phospholipid biosynthesis</keyword>
<dbReference type="STRING" id="7719.ENSCINP00000032192"/>
<evidence type="ECO:0000256" key="5">
    <source>
        <dbReference type="ARBA" id="ARBA00022679"/>
    </source>
</evidence>